<reference evidence="4 5" key="1">
    <citation type="journal article" date="2019" name="Int. J. Syst. Evol. Microbiol.">
        <title>The Global Catalogue of Microorganisms (GCM) 10K type strain sequencing project: providing services to taxonomists for standard genome sequencing and annotation.</title>
        <authorList>
            <consortium name="The Broad Institute Genomics Platform"/>
            <consortium name="The Broad Institute Genome Sequencing Center for Infectious Disease"/>
            <person name="Wu L."/>
            <person name="Ma J."/>
        </authorList>
    </citation>
    <scope>NUCLEOTIDE SEQUENCE [LARGE SCALE GENOMIC DNA]</scope>
    <source>
        <strain evidence="4 5">JCM 9933</strain>
    </source>
</reference>
<gene>
    <name evidence="4" type="ORF">GCM10009416_47010</name>
</gene>
<feature type="domain" description="Aldehyde oxidase/xanthine dehydrogenase a/b hammerhead" evidence="3">
    <location>
        <begin position="30"/>
        <end position="150"/>
    </location>
</feature>
<protein>
    <submittedName>
        <fullName evidence="4">Xanthine dehydrogenase family protein molybdopterin-binding subunit</fullName>
    </submittedName>
</protein>
<dbReference type="InterPro" id="IPR000674">
    <property type="entry name" value="Ald_Oxase/Xan_DH_a/b"/>
</dbReference>
<evidence type="ECO:0000256" key="1">
    <source>
        <dbReference type="ARBA" id="ARBA00022505"/>
    </source>
</evidence>
<dbReference type="PANTHER" id="PTHR11908">
    <property type="entry name" value="XANTHINE DEHYDROGENASE"/>
    <property type="match status" value="1"/>
</dbReference>
<dbReference type="InterPro" id="IPR036856">
    <property type="entry name" value="Ald_Oxase/Xan_DH_a/b_sf"/>
</dbReference>
<dbReference type="InterPro" id="IPR016208">
    <property type="entry name" value="Ald_Oxase/xanthine_DH-like"/>
</dbReference>
<proteinExistence type="predicted"/>
<dbReference type="InterPro" id="IPR008274">
    <property type="entry name" value="AldOxase/xan_DH_MoCoBD1"/>
</dbReference>
<dbReference type="InterPro" id="IPR046867">
    <property type="entry name" value="AldOxase/xan_DH_MoCoBD2"/>
</dbReference>
<dbReference type="Gene3D" id="3.30.365.10">
    <property type="entry name" value="Aldehyde oxidase/xanthine dehydrogenase, molybdopterin binding domain"/>
    <property type="match status" value="4"/>
</dbReference>
<dbReference type="SMART" id="SM01008">
    <property type="entry name" value="Ald_Xan_dh_C"/>
    <property type="match status" value="1"/>
</dbReference>
<evidence type="ECO:0000256" key="2">
    <source>
        <dbReference type="ARBA" id="ARBA00023002"/>
    </source>
</evidence>
<comment type="caution">
    <text evidence="4">The sequence shown here is derived from an EMBL/GenBank/DDBJ whole genome shotgun (WGS) entry which is preliminary data.</text>
</comment>
<dbReference type="EMBL" id="BAAAFZ010000093">
    <property type="protein sequence ID" value="GAA0603997.1"/>
    <property type="molecule type" value="Genomic_DNA"/>
</dbReference>
<evidence type="ECO:0000313" key="5">
    <source>
        <dbReference type="Proteomes" id="UP001501588"/>
    </source>
</evidence>
<dbReference type="Pfam" id="PF20256">
    <property type="entry name" value="MoCoBD_2"/>
    <property type="match status" value="1"/>
</dbReference>
<dbReference type="RefSeq" id="WP_343897877.1">
    <property type="nucleotide sequence ID" value="NZ_BAAAFZ010000093.1"/>
</dbReference>
<dbReference type="Pfam" id="PF01315">
    <property type="entry name" value="Ald_Xan_dh_C"/>
    <property type="match status" value="1"/>
</dbReference>
<name>A0ABN1G4N7_9PROT</name>
<organism evidence="4 5">
    <name type="scientific">Craurococcus roseus</name>
    <dbReference type="NCBI Taxonomy" id="77585"/>
    <lineage>
        <taxon>Bacteria</taxon>
        <taxon>Pseudomonadati</taxon>
        <taxon>Pseudomonadota</taxon>
        <taxon>Alphaproteobacteria</taxon>
        <taxon>Acetobacterales</taxon>
        <taxon>Acetobacteraceae</taxon>
        <taxon>Craurococcus</taxon>
    </lineage>
</organism>
<sequence length="790" mass="84100">MPDTAITDPTTLKFGIGQPVPRQEDPALLQGRGRYTDDIDLPGQLYCVVVRSPYAHGTIRGIDTSAALEVPGVLGVWTGADLQAAGFGTMSCVLPLKNRDGSPIRNIQRPSLAIDRVRFVGDPVAFVVAETRAAARDGAEAVLLDVDTLPAVTEASAAAAPDAPRLYDDIPGNEVLDFHYGDAAKVEEAFGRAAHVTRMSIRNNRVVVCAMEPRSAIGEYDPASDRWTLHVGSQGVFGLRGQMAKDILKVPAEKFRVLTGNVGGSFGMKAHAYPEYTCLLHAAKVLGRPVKWTDDRSGSFVSDQHGRDHEVEAELALDAEGRALAVRLTSFSNLGAYIAAVGPLMATGNYVKNVQSNYATPLIEVSTRCMVTNTTPVSAYRGAGRPEGNYYFERLLEQAARETGRDPVELRRINHIKPEQMPFKAPSGSTYDSGDFGGVLEQALRAADWDGFPTRKAESAARGRLRGRGLGNFLECTAPPSKEQGEIRFEADGTVTVVTGTLDYGQGHWTPFAQVLHEKLGVPFGAIRLVQGDSDRLVAGGGTGGSKSLMASGSAIAEAAAKVIEKGRLAAAHTLEASPGDIEFERGAEGNGRFVIAGTDRAIGIMELAERVRTANDPPPDMPESLDVKHVFEEAPMAYPNGCHVCEVEVEPETGHVEVVRYVSVNDFGTIVNPLLVEGQAHGGIAQGIGQALYESVAYSEEGQLLSGSYQDYCLPRAGDLPDIGFLSRPSPCETNLLGVKGCGEAGCAGSLPAVMNALVDALSERGVTHIDMPATPERVWRALQGASAA</sequence>
<dbReference type="Pfam" id="PF02738">
    <property type="entry name" value="MoCoBD_1"/>
    <property type="match status" value="1"/>
</dbReference>
<dbReference type="Gene3D" id="3.90.1170.50">
    <property type="entry name" value="Aldehyde oxidase/xanthine dehydrogenase, a/b hammerhead"/>
    <property type="match status" value="1"/>
</dbReference>
<keyword evidence="2" id="KW-0560">Oxidoreductase</keyword>
<keyword evidence="1" id="KW-0500">Molybdenum</keyword>
<keyword evidence="5" id="KW-1185">Reference proteome</keyword>
<dbReference type="Proteomes" id="UP001501588">
    <property type="component" value="Unassembled WGS sequence"/>
</dbReference>
<evidence type="ECO:0000313" key="4">
    <source>
        <dbReference type="EMBL" id="GAA0603997.1"/>
    </source>
</evidence>
<dbReference type="SUPFAM" id="SSF54665">
    <property type="entry name" value="CO dehydrogenase molybdoprotein N-domain-like"/>
    <property type="match status" value="1"/>
</dbReference>
<accession>A0ABN1G4N7</accession>
<dbReference type="PANTHER" id="PTHR11908:SF132">
    <property type="entry name" value="ALDEHYDE OXIDASE 1-RELATED"/>
    <property type="match status" value="1"/>
</dbReference>
<dbReference type="SUPFAM" id="SSF56003">
    <property type="entry name" value="Molybdenum cofactor-binding domain"/>
    <property type="match status" value="1"/>
</dbReference>
<dbReference type="InterPro" id="IPR037165">
    <property type="entry name" value="AldOxase/xan_DH_Mopterin-bd_sf"/>
</dbReference>
<evidence type="ECO:0000259" key="3">
    <source>
        <dbReference type="SMART" id="SM01008"/>
    </source>
</evidence>